<dbReference type="InterPro" id="IPR035595">
    <property type="entry name" value="UDP_glycos_trans_CS"/>
</dbReference>
<evidence type="ECO:0000259" key="2">
    <source>
        <dbReference type="Pfam" id="PF06722"/>
    </source>
</evidence>
<evidence type="ECO:0000313" key="3">
    <source>
        <dbReference type="EMBL" id="GGJ89374.1"/>
    </source>
</evidence>
<dbReference type="GO" id="GO:0017000">
    <property type="term" value="P:antibiotic biosynthetic process"/>
    <property type="evidence" value="ECO:0007669"/>
    <property type="project" value="UniProtKB-ARBA"/>
</dbReference>
<keyword evidence="4" id="KW-1185">Reference proteome</keyword>
<comment type="caution">
    <text evidence="3">The sequence shown here is derived from an EMBL/GenBank/DDBJ whole genome shotgun (WGS) entry which is preliminary data.</text>
</comment>
<sequence>MMHFGFIAPAFPSHFSALQALALTLIARGHRATFFHQADAAGLLRDPRIGFVPLGGSTHPSGSLAQSLRRAASPGGPFGLKRVIDDLALTTDMLCRELPAALERHRVDALVGDQMEAAGGLVAEAVGMPYVSVACALPVNREPGLPLPVMPWSFSQGARADRLYETSARIYDLIMAPHRRVIERHSRAFGLPVRGALHECLSPQAQISQTVAAFDFPRQQPPAHFHAVGPLRSSASDTSLELDLRQDRPFVFASLGTLQGQRYNVFRKIVDACRRLDVQLLLAHCGGLSTTQADALSVPGSIWVTDFAPQQAALARADAVISHAGLNTVMDAFVAATPILAMPIAFDQPGVASRVVHSGSGLKISVHFASAQRIGKHLERLLAERTFAMRAAVLGNAVREAGGTARAADIVEATVLGAPVRRIEAAI</sequence>
<keyword evidence="1" id="KW-0808">Transferase</keyword>
<name>A0A917PRY0_9PSED</name>
<dbReference type="InterPro" id="IPR010610">
    <property type="entry name" value="EryCIII-like_C"/>
</dbReference>
<accession>A0A917PRY0</accession>
<dbReference type="CDD" id="cd03784">
    <property type="entry name" value="GT1_Gtf-like"/>
    <property type="match status" value="1"/>
</dbReference>
<reference evidence="3" key="1">
    <citation type="journal article" date="2014" name="Int. J. Syst. Evol. Microbiol.">
        <title>Complete genome sequence of Corynebacterium casei LMG S-19264T (=DSM 44701T), isolated from a smear-ripened cheese.</title>
        <authorList>
            <consortium name="US DOE Joint Genome Institute (JGI-PGF)"/>
            <person name="Walter F."/>
            <person name="Albersmeier A."/>
            <person name="Kalinowski J."/>
            <person name="Ruckert C."/>
        </authorList>
    </citation>
    <scope>NUCLEOTIDE SEQUENCE</scope>
    <source>
        <strain evidence="3">JCM 30078</strain>
    </source>
</reference>
<dbReference type="PANTHER" id="PTHR48050:SF13">
    <property type="entry name" value="STEROL 3-BETA-GLUCOSYLTRANSFERASE UGT80A2"/>
    <property type="match status" value="1"/>
</dbReference>
<organism evidence="3 4">
    <name type="scientific">Pseudomonas matsuisoli</name>
    <dbReference type="NCBI Taxonomy" id="1515666"/>
    <lineage>
        <taxon>Bacteria</taxon>
        <taxon>Pseudomonadati</taxon>
        <taxon>Pseudomonadota</taxon>
        <taxon>Gammaproteobacteria</taxon>
        <taxon>Pseudomonadales</taxon>
        <taxon>Pseudomonadaceae</taxon>
        <taxon>Pseudomonas</taxon>
    </lineage>
</organism>
<dbReference type="Proteomes" id="UP000635983">
    <property type="component" value="Unassembled WGS sequence"/>
</dbReference>
<dbReference type="GO" id="GO:0008194">
    <property type="term" value="F:UDP-glycosyltransferase activity"/>
    <property type="evidence" value="ECO:0007669"/>
    <property type="project" value="InterPro"/>
</dbReference>
<dbReference type="SUPFAM" id="SSF53756">
    <property type="entry name" value="UDP-Glycosyltransferase/glycogen phosphorylase"/>
    <property type="match status" value="1"/>
</dbReference>
<protein>
    <recommendedName>
        <fullName evidence="2">Erythromycin biosynthesis protein CIII-like C-terminal domain-containing protein</fullName>
    </recommendedName>
</protein>
<dbReference type="RefSeq" id="WP_188982421.1">
    <property type="nucleotide sequence ID" value="NZ_BMPO01000003.1"/>
</dbReference>
<reference evidence="3" key="2">
    <citation type="submission" date="2020-09" db="EMBL/GenBank/DDBJ databases">
        <authorList>
            <person name="Sun Q."/>
            <person name="Ohkuma M."/>
        </authorList>
    </citation>
    <scope>NUCLEOTIDE SEQUENCE</scope>
    <source>
        <strain evidence="3">JCM 30078</strain>
    </source>
</reference>
<dbReference type="GO" id="GO:0016758">
    <property type="term" value="F:hexosyltransferase activity"/>
    <property type="evidence" value="ECO:0007669"/>
    <property type="project" value="UniProtKB-ARBA"/>
</dbReference>
<dbReference type="PANTHER" id="PTHR48050">
    <property type="entry name" value="STEROL 3-BETA-GLUCOSYLTRANSFERASE"/>
    <property type="match status" value="1"/>
</dbReference>
<dbReference type="Pfam" id="PF06722">
    <property type="entry name" value="EryCIII-like_C"/>
    <property type="match status" value="1"/>
</dbReference>
<dbReference type="EMBL" id="BMPO01000003">
    <property type="protein sequence ID" value="GGJ89374.1"/>
    <property type="molecule type" value="Genomic_DNA"/>
</dbReference>
<dbReference type="Gene3D" id="3.40.50.2000">
    <property type="entry name" value="Glycogen Phosphorylase B"/>
    <property type="match status" value="2"/>
</dbReference>
<feature type="domain" description="Erythromycin biosynthesis protein CIII-like C-terminal" evidence="2">
    <location>
        <begin position="290"/>
        <end position="395"/>
    </location>
</feature>
<gene>
    <name evidence="3" type="ORF">GCM10009304_13690</name>
</gene>
<evidence type="ECO:0000256" key="1">
    <source>
        <dbReference type="ARBA" id="ARBA00022679"/>
    </source>
</evidence>
<evidence type="ECO:0000313" key="4">
    <source>
        <dbReference type="Proteomes" id="UP000635983"/>
    </source>
</evidence>
<dbReference type="InterPro" id="IPR050426">
    <property type="entry name" value="Glycosyltransferase_28"/>
</dbReference>
<dbReference type="AlphaFoldDB" id="A0A917PRY0"/>
<dbReference type="InterPro" id="IPR002213">
    <property type="entry name" value="UDP_glucos_trans"/>
</dbReference>
<dbReference type="PROSITE" id="PS00375">
    <property type="entry name" value="UDPGT"/>
    <property type="match status" value="1"/>
</dbReference>
<proteinExistence type="predicted"/>